<dbReference type="AlphaFoldDB" id="A0A1E3LVZ0"/>
<dbReference type="EMBL" id="MDDS01000023">
    <property type="protein sequence ID" value="ODP37896.1"/>
    <property type="molecule type" value="Genomic_DNA"/>
</dbReference>
<evidence type="ECO:0000313" key="2">
    <source>
        <dbReference type="EMBL" id="ODP37896.1"/>
    </source>
</evidence>
<reference evidence="2 3" key="1">
    <citation type="submission" date="2016-08" db="EMBL/GenBank/DDBJ databases">
        <title>Draft genome of the agarase producing Sphingomonas sp. MCT13.</title>
        <authorList>
            <person name="D'Andrea M.M."/>
            <person name="Rossolini G.M."/>
            <person name="Thaller M.C."/>
        </authorList>
    </citation>
    <scope>NUCLEOTIDE SEQUENCE [LARGE SCALE GENOMIC DNA]</scope>
    <source>
        <strain evidence="2 3">MCT13</strain>
    </source>
</reference>
<gene>
    <name evidence="2" type="ORF">BFL28_16550</name>
</gene>
<protein>
    <submittedName>
        <fullName evidence="2">Uncharacterized protein</fullName>
    </submittedName>
</protein>
<dbReference type="Proteomes" id="UP000094487">
    <property type="component" value="Unassembled WGS sequence"/>
</dbReference>
<sequence length="160" mass="16002">METIMASTATDTASAAPSGTSSNGLLNQAKGQASKLTDMGLAKAAEFADGKKQAAAQQVNGIADIVREFGDAAGEQFGPAVGGAISRGGDAVAQFAAGLDERSLEDIVDTTRTTIVRHPGAALAIAAVAGFAGGRILKGAMERGAARQAGRTNDKQEKAA</sequence>
<feature type="compositionally biased region" description="Low complexity" evidence="1">
    <location>
        <begin position="1"/>
        <end position="22"/>
    </location>
</feature>
<proteinExistence type="predicted"/>
<name>A0A1E3LVZ0_9SPHN</name>
<feature type="region of interest" description="Disordered" evidence="1">
    <location>
        <begin position="1"/>
        <end position="29"/>
    </location>
</feature>
<comment type="caution">
    <text evidence="2">The sequence shown here is derived from an EMBL/GenBank/DDBJ whole genome shotgun (WGS) entry which is preliminary data.</text>
</comment>
<evidence type="ECO:0000313" key="3">
    <source>
        <dbReference type="Proteomes" id="UP000094487"/>
    </source>
</evidence>
<accession>A0A1E3LVZ0</accession>
<dbReference type="STRING" id="1888892.BFL28_16550"/>
<organism evidence="2 3">
    <name type="scientific">Sphingomonas turrisvirgatae</name>
    <dbReference type="NCBI Taxonomy" id="1888892"/>
    <lineage>
        <taxon>Bacteria</taxon>
        <taxon>Pseudomonadati</taxon>
        <taxon>Pseudomonadota</taxon>
        <taxon>Alphaproteobacteria</taxon>
        <taxon>Sphingomonadales</taxon>
        <taxon>Sphingomonadaceae</taxon>
        <taxon>Sphingomonas</taxon>
    </lineage>
</organism>
<evidence type="ECO:0000256" key="1">
    <source>
        <dbReference type="SAM" id="MobiDB-lite"/>
    </source>
</evidence>
<keyword evidence="3" id="KW-1185">Reference proteome</keyword>